<gene>
    <name evidence="7" type="ORF">GCM10017581_048400</name>
</gene>
<dbReference type="PRINTS" id="PR00727">
    <property type="entry name" value="LEADERPTASE"/>
</dbReference>
<evidence type="ECO:0000313" key="7">
    <source>
        <dbReference type="EMBL" id="GLL03097.1"/>
    </source>
</evidence>
<dbReference type="SUPFAM" id="SSF51306">
    <property type="entry name" value="LexA/Signal peptidase"/>
    <property type="match status" value="1"/>
</dbReference>
<accession>A0A9W6KLC0</accession>
<keyword evidence="2" id="KW-0378">Hydrolase</keyword>
<dbReference type="PANTHER" id="PTHR12383:SF16">
    <property type="entry name" value="MITOCHONDRIAL INNER MEMBRANE PROTEASE SUBUNIT 1"/>
    <property type="match status" value="1"/>
</dbReference>
<dbReference type="GO" id="GO:0006465">
    <property type="term" value="P:signal peptide processing"/>
    <property type="evidence" value="ECO:0007669"/>
    <property type="project" value="InterPro"/>
</dbReference>
<dbReference type="GO" id="GO:0005886">
    <property type="term" value="C:plasma membrane"/>
    <property type="evidence" value="ECO:0007669"/>
    <property type="project" value="UniProtKB-SubCell"/>
</dbReference>
<dbReference type="GO" id="GO:0004252">
    <property type="term" value="F:serine-type endopeptidase activity"/>
    <property type="evidence" value="ECO:0007669"/>
    <property type="project" value="InterPro"/>
</dbReference>
<reference evidence="7" key="1">
    <citation type="journal article" date="2014" name="Int. J. Syst. Evol. Microbiol.">
        <title>Complete genome sequence of Corynebacterium casei LMG S-19264T (=DSM 44701T), isolated from a smear-ripened cheese.</title>
        <authorList>
            <consortium name="US DOE Joint Genome Institute (JGI-PGF)"/>
            <person name="Walter F."/>
            <person name="Albersmeier A."/>
            <person name="Kalinowski J."/>
            <person name="Ruckert C."/>
        </authorList>
    </citation>
    <scope>NUCLEOTIDE SEQUENCE</scope>
    <source>
        <strain evidence="7">VKM Ac-1321</strain>
    </source>
</reference>
<dbReference type="InterPro" id="IPR036286">
    <property type="entry name" value="LexA/Signal_pep-like_sf"/>
</dbReference>
<evidence type="ECO:0000256" key="4">
    <source>
        <dbReference type="ARBA" id="ARBA00038445"/>
    </source>
</evidence>
<feature type="domain" description="Peptidase S26" evidence="6">
    <location>
        <begin position="10"/>
        <end position="94"/>
    </location>
</feature>
<evidence type="ECO:0000256" key="5">
    <source>
        <dbReference type="PIRSR" id="PIRSR600223-1"/>
    </source>
</evidence>
<evidence type="ECO:0000259" key="6">
    <source>
        <dbReference type="Pfam" id="PF10502"/>
    </source>
</evidence>
<name>A0A9W6KLC0_9ACTN</name>
<dbReference type="AlphaFoldDB" id="A0A9W6KLC0"/>
<evidence type="ECO:0000256" key="1">
    <source>
        <dbReference type="ARBA" id="ARBA00004401"/>
    </source>
</evidence>
<protein>
    <recommendedName>
        <fullName evidence="6">Peptidase S26 domain-containing protein</fullName>
    </recommendedName>
</protein>
<feature type="domain" description="Peptidase S26" evidence="6">
    <location>
        <begin position="99"/>
        <end position="139"/>
    </location>
</feature>
<proteinExistence type="inferred from homology"/>
<keyword evidence="8" id="KW-1185">Reference proteome</keyword>
<dbReference type="EMBL" id="BSFP01000029">
    <property type="protein sequence ID" value="GLL03097.1"/>
    <property type="molecule type" value="Genomic_DNA"/>
</dbReference>
<organism evidence="7 8">
    <name type="scientific">Dactylosporangium matsuzakiense</name>
    <dbReference type="NCBI Taxonomy" id="53360"/>
    <lineage>
        <taxon>Bacteria</taxon>
        <taxon>Bacillati</taxon>
        <taxon>Actinomycetota</taxon>
        <taxon>Actinomycetes</taxon>
        <taxon>Micromonosporales</taxon>
        <taxon>Micromonosporaceae</taxon>
        <taxon>Dactylosporangium</taxon>
    </lineage>
</organism>
<comment type="similarity">
    <text evidence="4">Belongs to the peptidase S26 family. IMP1 subfamily.</text>
</comment>
<evidence type="ECO:0000256" key="3">
    <source>
        <dbReference type="ARBA" id="ARBA00023136"/>
    </source>
</evidence>
<sequence>MSPVWIAAALAVLLVLGGLVWARRRLVLVRVDGPSMLPTLADGAQVLARRARRAATGRLVLLAPPAEPGAVRAGDPGRLWFVKRLVAAAGEAIPAELAHYPALAGHATVPAGHLVVTGDNPAESYDSRQEGPIPVTRLRAVVLLTR</sequence>
<dbReference type="Gene3D" id="2.10.109.10">
    <property type="entry name" value="Umud Fragment, subunit A"/>
    <property type="match status" value="1"/>
</dbReference>
<feature type="active site" evidence="5">
    <location>
        <position position="35"/>
    </location>
</feature>
<evidence type="ECO:0000256" key="2">
    <source>
        <dbReference type="ARBA" id="ARBA00022801"/>
    </source>
</evidence>
<dbReference type="InterPro" id="IPR052064">
    <property type="entry name" value="Mito_IMP1_subunit"/>
</dbReference>
<dbReference type="PANTHER" id="PTHR12383">
    <property type="entry name" value="PROTEASE FAMILY S26 MITOCHONDRIAL INNER MEMBRANE PROTEASE-RELATED"/>
    <property type="match status" value="1"/>
</dbReference>
<dbReference type="RefSeq" id="WP_271189486.1">
    <property type="nucleotide sequence ID" value="NZ_BAAAXA010000001.1"/>
</dbReference>
<comment type="caution">
    <text evidence="7">The sequence shown here is derived from an EMBL/GenBank/DDBJ whole genome shotgun (WGS) entry which is preliminary data.</text>
</comment>
<feature type="active site" evidence="5">
    <location>
        <position position="83"/>
    </location>
</feature>
<dbReference type="InterPro" id="IPR000223">
    <property type="entry name" value="Pept_S26A_signal_pept_1"/>
</dbReference>
<reference evidence="7" key="2">
    <citation type="submission" date="2023-01" db="EMBL/GenBank/DDBJ databases">
        <authorList>
            <person name="Sun Q."/>
            <person name="Evtushenko L."/>
        </authorList>
    </citation>
    <scope>NUCLEOTIDE SEQUENCE</scope>
    <source>
        <strain evidence="7">VKM Ac-1321</strain>
    </source>
</reference>
<dbReference type="Pfam" id="PF10502">
    <property type="entry name" value="Peptidase_S26"/>
    <property type="match status" value="2"/>
</dbReference>
<dbReference type="CDD" id="cd06530">
    <property type="entry name" value="S26_SPase_I"/>
    <property type="match status" value="1"/>
</dbReference>
<comment type="subcellular location">
    <subcellularLocation>
        <location evidence="1">Cell membrane</location>
        <topology evidence="1">Single-pass type II membrane protein</topology>
    </subcellularLocation>
</comment>
<evidence type="ECO:0000313" key="8">
    <source>
        <dbReference type="Proteomes" id="UP001143480"/>
    </source>
</evidence>
<dbReference type="Proteomes" id="UP001143480">
    <property type="component" value="Unassembled WGS sequence"/>
</dbReference>
<keyword evidence="3" id="KW-0472">Membrane</keyword>
<dbReference type="InterPro" id="IPR019533">
    <property type="entry name" value="Peptidase_S26"/>
</dbReference>